<dbReference type="AlphaFoldDB" id="A0A6J6K6R9"/>
<feature type="compositionally biased region" description="Basic and acidic residues" evidence="1">
    <location>
        <begin position="1"/>
        <end position="17"/>
    </location>
</feature>
<reference evidence="4" key="1">
    <citation type="submission" date="2020-05" db="EMBL/GenBank/DDBJ databases">
        <authorList>
            <person name="Chiriac C."/>
            <person name="Salcher M."/>
            <person name="Ghai R."/>
            <person name="Kavagutti S V."/>
        </authorList>
    </citation>
    <scope>NUCLEOTIDE SEQUENCE</scope>
</reference>
<evidence type="ECO:0000259" key="2">
    <source>
        <dbReference type="Pfam" id="PF02397"/>
    </source>
</evidence>
<dbReference type="EMBL" id="CAEZTM010000064">
    <property type="protein sequence ID" value="CAB4578149.1"/>
    <property type="molecule type" value="Genomic_DNA"/>
</dbReference>
<evidence type="ECO:0000313" key="3">
    <source>
        <dbReference type="EMBL" id="CAB4578149.1"/>
    </source>
</evidence>
<evidence type="ECO:0000313" key="4">
    <source>
        <dbReference type="EMBL" id="CAB4643529.1"/>
    </source>
</evidence>
<proteinExistence type="predicted"/>
<dbReference type="EMBL" id="CAEZVY010000073">
    <property type="protein sequence ID" value="CAB4643529.1"/>
    <property type="molecule type" value="Genomic_DNA"/>
</dbReference>
<feature type="region of interest" description="Disordered" evidence="1">
    <location>
        <begin position="1"/>
        <end position="23"/>
    </location>
</feature>
<dbReference type="InterPro" id="IPR003362">
    <property type="entry name" value="Bact_transf"/>
</dbReference>
<name>A0A6J6K6R9_9ZZZZ</name>
<protein>
    <submittedName>
        <fullName evidence="4">Unannotated protein</fullName>
    </submittedName>
</protein>
<gene>
    <name evidence="3" type="ORF">UFOPK1684_01188</name>
    <name evidence="4" type="ORF">UFOPK2158_00792</name>
</gene>
<sequence length="76" mass="8695">MPDDHFSLSNQKQRESIRPGMTGPWQVNRAHKFDYSDMECLDRQLVENESLRLRSAILGKTAVLVLTSLKTSFSGR</sequence>
<evidence type="ECO:0000256" key="1">
    <source>
        <dbReference type="SAM" id="MobiDB-lite"/>
    </source>
</evidence>
<accession>A0A6J6K6R9</accession>
<feature type="domain" description="Bacterial sugar transferase" evidence="2">
    <location>
        <begin position="10"/>
        <end position="66"/>
    </location>
</feature>
<dbReference type="Pfam" id="PF02397">
    <property type="entry name" value="Bac_transf"/>
    <property type="match status" value="1"/>
</dbReference>
<organism evidence="4">
    <name type="scientific">freshwater metagenome</name>
    <dbReference type="NCBI Taxonomy" id="449393"/>
    <lineage>
        <taxon>unclassified sequences</taxon>
        <taxon>metagenomes</taxon>
        <taxon>ecological metagenomes</taxon>
    </lineage>
</organism>